<keyword evidence="6 11" id="KW-0418">Kinase</keyword>
<dbReference type="SUPFAM" id="SSF55874">
    <property type="entry name" value="ATPase domain of HSP90 chaperone/DNA topoisomerase II/histidine kinase"/>
    <property type="match status" value="1"/>
</dbReference>
<dbReference type="GO" id="GO:0000155">
    <property type="term" value="F:phosphorelay sensor kinase activity"/>
    <property type="evidence" value="ECO:0007669"/>
    <property type="project" value="InterPro"/>
</dbReference>
<keyword evidence="3" id="KW-0597">Phosphoprotein</keyword>
<dbReference type="InterPro" id="IPR005467">
    <property type="entry name" value="His_kinase_dom"/>
</dbReference>
<feature type="transmembrane region" description="Helical" evidence="9">
    <location>
        <begin position="279"/>
        <end position="295"/>
    </location>
</feature>
<dbReference type="InterPro" id="IPR036890">
    <property type="entry name" value="HATPase_C_sf"/>
</dbReference>
<dbReference type="Gene3D" id="3.30.565.10">
    <property type="entry name" value="Histidine kinase-like ATPase, C-terminal domain"/>
    <property type="match status" value="1"/>
</dbReference>
<gene>
    <name evidence="11" type="ORF">CHH67_25090</name>
</gene>
<proteinExistence type="predicted"/>
<organism evidence="11 12">
    <name type="scientific">Paenibacillus campinasensis</name>
    <dbReference type="NCBI Taxonomy" id="66347"/>
    <lineage>
        <taxon>Bacteria</taxon>
        <taxon>Bacillati</taxon>
        <taxon>Bacillota</taxon>
        <taxon>Bacilli</taxon>
        <taxon>Bacillales</taxon>
        <taxon>Paenibacillaceae</taxon>
        <taxon>Paenibacillus</taxon>
    </lineage>
</organism>
<dbReference type="Proteomes" id="UP000215596">
    <property type="component" value="Unassembled WGS sequence"/>
</dbReference>
<evidence type="ECO:0000313" key="12">
    <source>
        <dbReference type="Proteomes" id="UP000215596"/>
    </source>
</evidence>
<feature type="transmembrane region" description="Helical" evidence="9">
    <location>
        <begin position="310"/>
        <end position="331"/>
    </location>
</feature>
<feature type="transmembrane region" description="Helical" evidence="9">
    <location>
        <begin position="338"/>
        <end position="360"/>
    </location>
</feature>
<comment type="caution">
    <text evidence="11">The sequence shown here is derived from an EMBL/GenBank/DDBJ whole genome shotgun (WGS) entry which is preliminary data.</text>
</comment>
<dbReference type="OrthoDB" id="9815750at2"/>
<dbReference type="CDD" id="cd00082">
    <property type="entry name" value="HisKA"/>
    <property type="match status" value="1"/>
</dbReference>
<dbReference type="AlphaFoldDB" id="A0A268EDR3"/>
<evidence type="ECO:0000256" key="2">
    <source>
        <dbReference type="ARBA" id="ARBA00012438"/>
    </source>
</evidence>
<evidence type="ECO:0000259" key="10">
    <source>
        <dbReference type="PROSITE" id="PS50109"/>
    </source>
</evidence>
<dbReference type="InterPro" id="IPR003594">
    <property type="entry name" value="HATPase_dom"/>
</dbReference>
<reference evidence="11 12" key="1">
    <citation type="submission" date="2017-07" db="EMBL/GenBank/DDBJ databases">
        <title>Isolation and whole genome analysis of endospore-forming bacteria from heroin.</title>
        <authorList>
            <person name="Kalinowski J."/>
            <person name="Ahrens B."/>
            <person name="Al-Dilaimi A."/>
            <person name="Winkler A."/>
            <person name="Wibberg D."/>
            <person name="Schleenbecker U."/>
            <person name="Ruckert C."/>
            <person name="Wolfel R."/>
            <person name="Grass G."/>
        </authorList>
    </citation>
    <scope>NUCLEOTIDE SEQUENCE [LARGE SCALE GENOMIC DNA]</scope>
    <source>
        <strain evidence="11 12">7537-G1</strain>
    </source>
</reference>
<evidence type="ECO:0000256" key="7">
    <source>
        <dbReference type="ARBA" id="ARBA00022840"/>
    </source>
</evidence>
<sequence length="630" mass="71044">MKSRSNTLILMIAILIMTTLCGSFASVRAESADFTPITEWSILWSDEGGQMPLGIPDASEPGWTDRREAPDHMKPSASHSAWIRLQLPAFDSLSQGILIRETFGQRVAVYAGHEKIYESSRSYNYELNHILLPLPKSMSDNNLYIWLDTNRDHVMLEGKIMTGEFYRLLQKFVKANLADIVLGSAFIFIALVMLICILFLNKKYLSGVFSLSLIILSVGIVVITYSPFLYTIFDEYGHLYTHLYDISLFVLLPSFSHFFETVFGPGRNQILTKLRKFQIVYSLFCVLLLVINSVTDNRFFDMYYFFSVQVLGYLMIIQFVILVGSSTMYAFKGNKDALIFNIGFAFFALLGLAELLQFFMSRGAYSFVLWKWGVVSFIIALIVMLGRQFAQNHEQILKYSKELEMFNNQLQRSEKVEMISELAASVAHEVRNPLQVTRGFLQLLSGRSRTGEQEYLDLALTELDRAAGIITDFLTFAKPELGKDSLLQIAEEFKLIEGILAPLANLRGGRISVDVPEDLVIRGNSSKFKQAFINIIKNSIEALDKEGRVHICSYRDENKVYIHVQDNGEGMEEEVLARLGEPYFSNKTKGTGLGLMVTFRIIEAMGGSIHFSSKKGVGTAALVMLPAASD</sequence>
<keyword evidence="4" id="KW-0808">Transferase</keyword>
<dbReference type="PROSITE" id="PS50109">
    <property type="entry name" value="HIS_KIN"/>
    <property type="match status" value="1"/>
</dbReference>
<feature type="domain" description="Histidine kinase" evidence="10">
    <location>
        <begin position="425"/>
        <end position="629"/>
    </location>
</feature>
<accession>A0A268EDR3</accession>
<dbReference type="PRINTS" id="PR00344">
    <property type="entry name" value="BCTRLSENSOR"/>
</dbReference>
<keyword evidence="8" id="KW-0902">Two-component regulatory system</keyword>
<keyword evidence="9" id="KW-0812">Transmembrane</keyword>
<dbReference type="EC" id="2.7.13.3" evidence="2"/>
<dbReference type="Pfam" id="PF00512">
    <property type="entry name" value="HisKA"/>
    <property type="match status" value="1"/>
</dbReference>
<evidence type="ECO:0000256" key="8">
    <source>
        <dbReference type="ARBA" id="ARBA00023012"/>
    </source>
</evidence>
<feature type="transmembrane region" description="Helical" evidence="9">
    <location>
        <begin position="239"/>
        <end position="259"/>
    </location>
</feature>
<protein>
    <recommendedName>
        <fullName evidence="2">histidine kinase</fullName>
        <ecNumber evidence="2">2.7.13.3</ecNumber>
    </recommendedName>
</protein>
<evidence type="ECO:0000256" key="9">
    <source>
        <dbReference type="SAM" id="Phobius"/>
    </source>
</evidence>
<evidence type="ECO:0000256" key="5">
    <source>
        <dbReference type="ARBA" id="ARBA00022741"/>
    </source>
</evidence>
<dbReference type="SUPFAM" id="SSF47384">
    <property type="entry name" value="Homodimeric domain of signal transducing histidine kinase"/>
    <property type="match status" value="1"/>
</dbReference>
<evidence type="ECO:0000313" key="11">
    <source>
        <dbReference type="EMBL" id="PAD71268.1"/>
    </source>
</evidence>
<dbReference type="Gene3D" id="1.10.287.130">
    <property type="match status" value="1"/>
</dbReference>
<feature type="transmembrane region" description="Helical" evidence="9">
    <location>
        <begin position="180"/>
        <end position="200"/>
    </location>
</feature>
<dbReference type="PANTHER" id="PTHR43065">
    <property type="entry name" value="SENSOR HISTIDINE KINASE"/>
    <property type="match status" value="1"/>
</dbReference>
<dbReference type="EMBL" id="NPBY01000112">
    <property type="protein sequence ID" value="PAD71268.1"/>
    <property type="molecule type" value="Genomic_DNA"/>
</dbReference>
<dbReference type="InterPro" id="IPR003661">
    <property type="entry name" value="HisK_dim/P_dom"/>
</dbReference>
<dbReference type="SMART" id="SM00388">
    <property type="entry name" value="HisKA"/>
    <property type="match status" value="1"/>
</dbReference>
<dbReference type="GO" id="GO:0005524">
    <property type="term" value="F:ATP binding"/>
    <property type="evidence" value="ECO:0007669"/>
    <property type="project" value="UniProtKB-KW"/>
</dbReference>
<dbReference type="SMART" id="SM00387">
    <property type="entry name" value="HATPase_c"/>
    <property type="match status" value="1"/>
</dbReference>
<evidence type="ECO:0000256" key="1">
    <source>
        <dbReference type="ARBA" id="ARBA00000085"/>
    </source>
</evidence>
<dbReference type="InterPro" id="IPR004358">
    <property type="entry name" value="Sig_transdc_His_kin-like_C"/>
</dbReference>
<evidence type="ECO:0000256" key="6">
    <source>
        <dbReference type="ARBA" id="ARBA00022777"/>
    </source>
</evidence>
<dbReference type="PANTHER" id="PTHR43065:SF46">
    <property type="entry name" value="C4-DICARBOXYLATE TRANSPORT SENSOR PROTEIN DCTB"/>
    <property type="match status" value="1"/>
</dbReference>
<evidence type="ECO:0000256" key="3">
    <source>
        <dbReference type="ARBA" id="ARBA00022553"/>
    </source>
</evidence>
<comment type="catalytic activity">
    <reaction evidence="1">
        <text>ATP + protein L-histidine = ADP + protein N-phospho-L-histidine.</text>
        <dbReference type="EC" id="2.7.13.3"/>
    </reaction>
</comment>
<feature type="transmembrane region" description="Helical" evidence="9">
    <location>
        <begin position="372"/>
        <end position="390"/>
    </location>
</feature>
<name>A0A268EDR3_9BACL</name>
<keyword evidence="9" id="KW-1133">Transmembrane helix</keyword>
<feature type="transmembrane region" description="Helical" evidence="9">
    <location>
        <begin position="207"/>
        <end position="233"/>
    </location>
</feature>
<dbReference type="Pfam" id="PF02518">
    <property type="entry name" value="HATPase_c"/>
    <property type="match status" value="1"/>
</dbReference>
<evidence type="ECO:0000256" key="4">
    <source>
        <dbReference type="ARBA" id="ARBA00022679"/>
    </source>
</evidence>
<keyword evidence="5" id="KW-0547">Nucleotide-binding</keyword>
<dbReference type="InterPro" id="IPR036097">
    <property type="entry name" value="HisK_dim/P_sf"/>
</dbReference>
<keyword evidence="9" id="KW-0472">Membrane</keyword>
<keyword evidence="7" id="KW-0067">ATP-binding</keyword>